<dbReference type="InParanoid" id="G0P515"/>
<feature type="region of interest" description="Disordered" evidence="2">
    <location>
        <begin position="370"/>
        <end position="474"/>
    </location>
</feature>
<gene>
    <name evidence="3" type="ORF">CAEBREN_08751</name>
</gene>
<feature type="compositionally biased region" description="Low complexity" evidence="2">
    <location>
        <begin position="339"/>
        <end position="354"/>
    </location>
</feature>
<accession>G0P515</accession>
<name>G0P515_CAEBE</name>
<feature type="compositionally biased region" description="Low complexity" evidence="2">
    <location>
        <begin position="421"/>
        <end position="444"/>
    </location>
</feature>
<feature type="compositionally biased region" description="Low complexity" evidence="2">
    <location>
        <begin position="76"/>
        <end position="92"/>
    </location>
</feature>
<feature type="compositionally biased region" description="Polar residues" evidence="2">
    <location>
        <begin position="61"/>
        <end position="70"/>
    </location>
</feature>
<feature type="compositionally biased region" description="Low complexity" evidence="2">
    <location>
        <begin position="102"/>
        <end position="116"/>
    </location>
</feature>
<dbReference type="AlphaFoldDB" id="G0P515"/>
<feature type="compositionally biased region" description="Low complexity" evidence="2">
    <location>
        <begin position="233"/>
        <end position="245"/>
    </location>
</feature>
<keyword evidence="1" id="KW-0175">Coiled coil</keyword>
<keyword evidence="4" id="KW-1185">Reference proteome</keyword>
<sequence>MDQVHNSEPDDGQIPQLLNGVATPRMVLPPAQQEALQPKKVKKPIVTHERFIKMQRELSGQPGNQKQRQQMPMRPHPMLQQQSPQLHQQMQQNAMPSPQMAQQRPPSCQQPQQRQKTPIPLPRILQDPAIQLELHQLLAEEREMARQEERAQEHQRLQEQQKLQEQQRVLLEQQKIQDQQRQLQQRRNLNQVINRLHEAQARAQSAQMPQSINMSLIFSFFLNGMPSMQLTQAQMPQLVQQQQQQQHREPPQPQNGQPPQQRAQQEVVPHQNGVQSLQTMHQEKEQMLHQQQQHRVAGPQGAQIPSQPHQNGLPPLLLMQQQMLQQLHQQQQHHRVADPQGAQMPPQPQQNGMPPLQRVLQMIHQEMEVQQMLKQQHRQQLEQMHQQQQQQEQRIFGLGRPPQGAQSLQRLDAAGEDDASARAASPGTSPASTSTSLSRSTPSSDNLLVVSDPSDGNTSLTGQQEKMAGKPVKKGFSIESLLGRVEGESSPKRMKLGGSNLMEESRVAAEDLSMPVEDTIQSDELAPEDASIAPRVENVRTEEDSAPALELGQSQISNVQVVEEDPVAPQYNQDAAARVS</sequence>
<feature type="region of interest" description="Disordered" evidence="2">
    <location>
        <begin position="233"/>
        <end position="314"/>
    </location>
</feature>
<feature type="coiled-coil region" evidence="1">
    <location>
        <begin position="130"/>
        <end position="174"/>
    </location>
</feature>
<feature type="region of interest" description="Disordered" evidence="2">
    <location>
        <begin position="326"/>
        <end position="354"/>
    </location>
</feature>
<organism evidence="4">
    <name type="scientific">Caenorhabditis brenneri</name>
    <name type="common">Nematode worm</name>
    <dbReference type="NCBI Taxonomy" id="135651"/>
    <lineage>
        <taxon>Eukaryota</taxon>
        <taxon>Metazoa</taxon>
        <taxon>Ecdysozoa</taxon>
        <taxon>Nematoda</taxon>
        <taxon>Chromadorea</taxon>
        <taxon>Rhabditida</taxon>
        <taxon>Rhabditina</taxon>
        <taxon>Rhabditomorpha</taxon>
        <taxon>Rhabditoidea</taxon>
        <taxon>Rhabditidae</taxon>
        <taxon>Peloderinae</taxon>
        <taxon>Caenorhabditis</taxon>
    </lineage>
</organism>
<dbReference type="HOGENOM" id="CLU_470294_0_0_1"/>
<reference evidence="4" key="1">
    <citation type="submission" date="2011-07" db="EMBL/GenBank/DDBJ databases">
        <authorList>
            <consortium name="Caenorhabditis brenneri Sequencing and Analysis Consortium"/>
            <person name="Wilson R.K."/>
        </authorList>
    </citation>
    <scope>NUCLEOTIDE SEQUENCE [LARGE SCALE GENOMIC DNA]</scope>
    <source>
        <strain evidence="4">PB2801</strain>
    </source>
</reference>
<proteinExistence type="predicted"/>
<feature type="compositionally biased region" description="Low complexity" evidence="2">
    <location>
        <begin position="381"/>
        <end position="394"/>
    </location>
</feature>
<feature type="compositionally biased region" description="Low complexity" evidence="2">
    <location>
        <begin position="254"/>
        <end position="265"/>
    </location>
</feature>
<feature type="region of interest" description="Disordered" evidence="2">
    <location>
        <begin position="538"/>
        <end position="580"/>
    </location>
</feature>
<evidence type="ECO:0000313" key="3">
    <source>
        <dbReference type="EMBL" id="EGT45167.1"/>
    </source>
</evidence>
<protein>
    <submittedName>
        <fullName evidence="3">Uncharacterized protein</fullName>
    </submittedName>
</protein>
<feature type="compositionally biased region" description="Basic and acidic residues" evidence="2">
    <location>
        <begin position="46"/>
        <end position="56"/>
    </location>
</feature>
<dbReference type="Proteomes" id="UP000008068">
    <property type="component" value="Unassembled WGS sequence"/>
</dbReference>
<evidence type="ECO:0000313" key="4">
    <source>
        <dbReference type="Proteomes" id="UP000008068"/>
    </source>
</evidence>
<evidence type="ECO:0000256" key="1">
    <source>
        <dbReference type="SAM" id="Coils"/>
    </source>
</evidence>
<feature type="region of interest" description="Disordered" evidence="2">
    <location>
        <begin position="1"/>
        <end position="116"/>
    </location>
</feature>
<feature type="compositionally biased region" description="Polar residues" evidence="2">
    <location>
        <begin position="454"/>
        <end position="464"/>
    </location>
</feature>
<dbReference type="EMBL" id="GL380072">
    <property type="protein sequence ID" value="EGT45167.1"/>
    <property type="molecule type" value="Genomic_DNA"/>
</dbReference>
<evidence type="ECO:0000256" key="2">
    <source>
        <dbReference type="SAM" id="MobiDB-lite"/>
    </source>
</evidence>